<keyword evidence="3" id="KW-0677">Repeat</keyword>
<evidence type="ECO:0000256" key="2">
    <source>
        <dbReference type="ARBA" id="ARBA00022723"/>
    </source>
</evidence>
<dbReference type="PANTHER" id="PTHR24388:SF54">
    <property type="entry name" value="PROTEIN ESCARGOT"/>
    <property type="match status" value="1"/>
</dbReference>
<feature type="domain" description="C2H2-type" evidence="9">
    <location>
        <begin position="653"/>
        <end position="681"/>
    </location>
</feature>
<dbReference type="InterPro" id="IPR050527">
    <property type="entry name" value="Snail/Krueppel_Znf"/>
</dbReference>
<dbReference type="PANTHER" id="PTHR24388">
    <property type="entry name" value="ZINC FINGER PROTEIN"/>
    <property type="match status" value="1"/>
</dbReference>
<feature type="domain" description="C2H2-type" evidence="9">
    <location>
        <begin position="539"/>
        <end position="567"/>
    </location>
</feature>
<evidence type="ECO:0000256" key="6">
    <source>
        <dbReference type="ARBA" id="ARBA00023242"/>
    </source>
</evidence>
<feature type="domain" description="C2H2-type" evidence="9">
    <location>
        <begin position="743"/>
        <end position="771"/>
    </location>
</feature>
<reference evidence="10 11" key="1">
    <citation type="submission" date="2020-06" db="EMBL/GenBank/DDBJ databases">
        <authorList>
            <person name="Li R."/>
            <person name="Bekaert M."/>
        </authorList>
    </citation>
    <scope>NUCLEOTIDE SEQUENCE [LARGE SCALE GENOMIC DNA]</scope>
    <source>
        <strain evidence="11">wild</strain>
    </source>
</reference>
<feature type="domain" description="C2H2-type" evidence="9">
    <location>
        <begin position="567"/>
        <end position="590"/>
    </location>
</feature>
<evidence type="ECO:0000256" key="8">
    <source>
        <dbReference type="SAM" id="MobiDB-lite"/>
    </source>
</evidence>
<keyword evidence="5" id="KW-0862">Zinc</keyword>
<keyword evidence="11" id="KW-1185">Reference proteome</keyword>
<feature type="compositionally biased region" description="Polar residues" evidence="8">
    <location>
        <begin position="149"/>
        <end position="159"/>
    </location>
</feature>
<comment type="subcellular location">
    <subcellularLocation>
        <location evidence="1">Nucleus</location>
    </subcellularLocation>
</comment>
<evidence type="ECO:0000256" key="4">
    <source>
        <dbReference type="ARBA" id="ARBA00022771"/>
    </source>
</evidence>
<dbReference type="EMBL" id="CACVKT020007541">
    <property type="protein sequence ID" value="CAC5408474.1"/>
    <property type="molecule type" value="Genomic_DNA"/>
</dbReference>
<feature type="compositionally biased region" description="Polar residues" evidence="8">
    <location>
        <begin position="87"/>
        <end position="107"/>
    </location>
</feature>
<dbReference type="GO" id="GO:0000981">
    <property type="term" value="F:DNA-binding transcription factor activity, RNA polymerase II-specific"/>
    <property type="evidence" value="ECO:0007669"/>
    <property type="project" value="TreeGrafter"/>
</dbReference>
<dbReference type="GO" id="GO:0000978">
    <property type="term" value="F:RNA polymerase II cis-regulatory region sequence-specific DNA binding"/>
    <property type="evidence" value="ECO:0007669"/>
    <property type="project" value="TreeGrafter"/>
</dbReference>
<proteinExistence type="predicted"/>
<feature type="region of interest" description="Disordered" evidence="8">
    <location>
        <begin position="43"/>
        <end position="160"/>
    </location>
</feature>
<accession>A0A6J8DMV4</accession>
<gene>
    <name evidence="10" type="ORF">MCOR_41862</name>
</gene>
<dbReference type="PROSITE" id="PS50157">
    <property type="entry name" value="ZINC_FINGER_C2H2_2"/>
    <property type="match status" value="6"/>
</dbReference>
<evidence type="ECO:0000313" key="10">
    <source>
        <dbReference type="EMBL" id="CAC5408474.1"/>
    </source>
</evidence>
<keyword evidence="6" id="KW-0539">Nucleus</keyword>
<feature type="compositionally biased region" description="Polar residues" evidence="8">
    <location>
        <begin position="900"/>
        <end position="909"/>
    </location>
</feature>
<feature type="compositionally biased region" description="Basic and acidic residues" evidence="8">
    <location>
        <begin position="376"/>
        <end position="391"/>
    </location>
</feature>
<organism evidence="10 11">
    <name type="scientific">Mytilus coruscus</name>
    <name type="common">Sea mussel</name>
    <dbReference type="NCBI Taxonomy" id="42192"/>
    <lineage>
        <taxon>Eukaryota</taxon>
        <taxon>Metazoa</taxon>
        <taxon>Spiralia</taxon>
        <taxon>Lophotrochozoa</taxon>
        <taxon>Mollusca</taxon>
        <taxon>Bivalvia</taxon>
        <taxon>Autobranchia</taxon>
        <taxon>Pteriomorphia</taxon>
        <taxon>Mytilida</taxon>
        <taxon>Mytiloidea</taxon>
        <taxon>Mytilidae</taxon>
        <taxon>Mytilinae</taxon>
        <taxon>Mytilus</taxon>
    </lineage>
</organism>
<feature type="compositionally biased region" description="Polar residues" evidence="8">
    <location>
        <begin position="322"/>
        <end position="370"/>
    </location>
</feature>
<feature type="domain" description="C2H2-type" evidence="9">
    <location>
        <begin position="770"/>
        <end position="798"/>
    </location>
</feature>
<dbReference type="Proteomes" id="UP000507470">
    <property type="component" value="Unassembled WGS sequence"/>
</dbReference>
<dbReference type="SUPFAM" id="SSF57667">
    <property type="entry name" value="beta-beta-alpha zinc fingers"/>
    <property type="match status" value="2"/>
</dbReference>
<dbReference type="SMART" id="SM00355">
    <property type="entry name" value="ZnF_C2H2"/>
    <property type="match status" value="10"/>
</dbReference>
<keyword evidence="2" id="KW-0479">Metal-binding</keyword>
<evidence type="ECO:0000256" key="5">
    <source>
        <dbReference type="ARBA" id="ARBA00022833"/>
    </source>
</evidence>
<dbReference type="InterPro" id="IPR036236">
    <property type="entry name" value="Znf_C2H2_sf"/>
</dbReference>
<evidence type="ECO:0000256" key="1">
    <source>
        <dbReference type="ARBA" id="ARBA00004123"/>
    </source>
</evidence>
<feature type="compositionally biased region" description="Polar residues" evidence="8">
    <location>
        <begin position="392"/>
        <end position="401"/>
    </location>
</feature>
<feature type="compositionally biased region" description="Basic and acidic residues" evidence="8">
    <location>
        <begin position="427"/>
        <end position="437"/>
    </location>
</feature>
<keyword evidence="4 7" id="KW-0863">Zinc-finger</keyword>
<feature type="compositionally biased region" description="Basic and acidic residues" evidence="8">
    <location>
        <begin position="131"/>
        <end position="145"/>
    </location>
</feature>
<feature type="compositionally biased region" description="Basic residues" evidence="8">
    <location>
        <begin position="307"/>
        <end position="318"/>
    </location>
</feature>
<evidence type="ECO:0000256" key="3">
    <source>
        <dbReference type="ARBA" id="ARBA00022737"/>
    </source>
</evidence>
<feature type="compositionally biased region" description="Polar residues" evidence="8">
    <location>
        <begin position="412"/>
        <end position="426"/>
    </location>
</feature>
<feature type="region of interest" description="Disordered" evidence="8">
    <location>
        <begin position="177"/>
        <end position="206"/>
    </location>
</feature>
<feature type="domain" description="C2H2-type" evidence="9">
    <location>
        <begin position="682"/>
        <end position="710"/>
    </location>
</feature>
<evidence type="ECO:0000256" key="7">
    <source>
        <dbReference type="PROSITE-ProRule" id="PRU00042"/>
    </source>
</evidence>
<sequence length="1398" mass="159777">MEENQQKSIGQKKEFHDVYKDFLDAKINVRKLTSNEIVKHTQRKRYSDGETVHKSNIEMQNQTKKLDPFPNTIKSESDDNIQDITPKHNTVRTQAESKNPLESCQTRRSGRKIVPSAKVLEASGQSGKMAKFLDKNESSGKESRKMATQKGQKQTCTDNLTHDLVPPEKIIGTTKHISNNDKKHSSPINDGKGKQMKVTTTSHTNEKEKTILTGKTKNVEKEENSGSTAKRIKLQVGKIEVTKQPETTPIRTSGRKKVCSAKMKMAISSEGTDLQMKRFLQKRDIESERGNLIEKTCDTEVVENSKKKQQKRATRSARQKQQENTTDPTNNEKPGSSTNDTKQQETTSAHTMPNKVGNTTEYTVPKQQLSTRRKKKEDTSKQQESITDHTHQTPVKSTSGYISPKNKECKSVDSNPKQQESPADTFTQDKLKKKSDNDELSTESVSESVSHKLSFTTLEKDVAENKKTILEKLNMIMNEKRNKFLALQRKFKIARQTVLKANSKGKDVEKIKCFVCKKSFKFGNYMCEHGRSFVYHHASVCKECGRIFRNSTLLKRHVQRIHYEKSIKCKTCGIMFGLDGDLRRHMERVHKIKVSKHQNDDELKKTYDHDYIMGEDTEKDLQEKKYLSIDRSESKSFYSSIPADYVIKSGDKCICKKCGMVFSSVLNLNYHAYRKHINEKKFFCQDCNKGFTLSKDLKSHTQICHSQNPQQCSICCKKIITKRGLRDHMERYHKGSSIFAMRYQCYLCEKRFGYTKELQDHINVCHTAKNDCYFCGKNLATSRGLRKHMERMHGIEETMHEDEFVLFEIKSLEEKKNFIAQEIKTEEAITFIEENLGNQPIKKSSFKNKEEKESWQIGSEIEVKPSSSPKNRKRHQKQSVNETEMKPSICQKIGKRQRIQRSNDPSGNSDGFYISEHCGATKCKASELQKHVKEAHQFPALNCNFCGILFYSRQKAILHRKQFHPTMGRNAFCFTEVTTKPNMTSSTANIPFQGEINENQDKCKSLEALEVDTRESTPPKVVAVAVRSPDELKNQNGNFKMINFGDDKLDKFLECDKQEDTVLIARKYLSPVKKVVAGEPSVEKKMNPTHTKLFSILSKGKLKQDMDKEIKKENEMLHEEALLKENKEKGKNELLHSAGVTEQDALLLHHFGSVNRNFETDSDQSPLKDSEVSSELLKEANLPGEDLLCQVEELAEEDSKLIDTINASLVAKEVVIKAESTTNEKIVKMTRGDILQRFDETNTFVNRKITGQVNPGKDVVIMKKHVVIQTDKKCTLSVKTDGQGNKSIITGAQELTNATQNDVEISYKNPTFFKEEDSLDSNENDHQDKDEKNLVKIHQIINVPKKLVPPFQAKINLPKPDQDVHNTVVYLPKNIKSVDMTVANMDNDDEDVYILFVM</sequence>
<dbReference type="Pfam" id="PF00096">
    <property type="entry name" value="zf-C2H2"/>
    <property type="match status" value="1"/>
</dbReference>
<dbReference type="Gene3D" id="3.30.160.60">
    <property type="entry name" value="Classic Zinc Finger"/>
    <property type="match status" value="3"/>
</dbReference>
<dbReference type="GO" id="GO:0005634">
    <property type="term" value="C:nucleus"/>
    <property type="evidence" value="ECO:0007669"/>
    <property type="project" value="UniProtKB-SubCell"/>
</dbReference>
<dbReference type="InterPro" id="IPR013087">
    <property type="entry name" value="Znf_C2H2_type"/>
</dbReference>
<feature type="region of interest" description="Disordered" evidence="8">
    <location>
        <begin position="301"/>
        <end position="446"/>
    </location>
</feature>
<name>A0A6J8DMV4_MYTCO</name>
<protein>
    <submittedName>
        <fullName evidence="10">KRAB</fullName>
    </submittedName>
</protein>
<dbReference type="OrthoDB" id="6084436at2759"/>
<evidence type="ECO:0000259" key="9">
    <source>
        <dbReference type="PROSITE" id="PS50157"/>
    </source>
</evidence>
<feature type="compositionally biased region" description="Basic and acidic residues" evidence="8">
    <location>
        <begin position="45"/>
        <end position="56"/>
    </location>
</feature>
<dbReference type="GO" id="GO:0008270">
    <property type="term" value="F:zinc ion binding"/>
    <property type="evidence" value="ECO:0007669"/>
    <property type="project" value="UniProtKB-KW"/>
</dbReference>
<evidence type="ECO:0000313" key="11">
    <source>
        <dbReference type="Proteomes" id="UP000507470"/>
    </source>
</evidence>
<feature type="region of interest" description="Disordered" evidence="8">
    <location>
        <begin position="857"/>
        <end position="910"/>
    </location>
</feature>
<dbReference type="PROSITE" id="PS00028">
    <property type="entry name" value="ZINC_FINGER_C2H2_1"/>
    <property type="match status" value="7"/>
</dbReference>